<evidence type="ECO:0000313" key="7">
    <source>
        <dbReference type="RefSeq" id="XP_032813361.1"/>
    </source>
</evidence>
<dbReference type="GeneID" id="116944066"/>
<evidence type="ECO:0000256" key="5">
    <source>
        <dbReference type="SAM" id="SignalP"/>
    </source>
</evidence>
<dbReference type="Proteomes" id="UP001318040">
    <property type="component" value="Chromosome 20"/>
</dbReference>
<dbReference type="GO" id="GO:0031012">
    <property type="term" value="C:extracellular matrix"/>
    <property type="evidence" value="ECO:0007669"/>
    <property type="project" value="TreeGrafter"/>
</dbReference>
<dbReference type="Pfam" id="PF14704">
    <property type="entry name" value="DERM"/>
    <property type="match status" value="1"/>
</dbReference>
<dbReference type="KEGG" id="pmrn:116944066"/>
<evidence type="ECO:0000256" key="2">
    <source>
        <dbReference type="ARBA" id="ARBA00008712"/>
    </source>
</evidence>
<evidence type="ECO:0000313" key="6">
    <source>
        <dbReference type="Proteomes" id="UP001318040"/>
    </source>
</evidence>
<reference evidence="7" key="1">
    <citation type="submission" date="2025-08" db="UniProtKB">
        <authorList>
            <consortium name="RefSeq"/>
        </authorList>
    </citation>
    <scope>IDENTIFICATION</scope>
    <source>
        <tissue evidence="7">Sperm</tissue>
    </source>
</reference>
<dbReference type="InterPro" id="IPR026645">
    <property type="entry name" value="Dermatopontin"/>
</dbReference>
<protein>
    <submittedName>
        <fullName evidence="7">Hemagglutinin/amebocyte aggregation factor-like</fullName>
    </submittedName>
</protein>
<dbReference type="GO" id="GO:0030199">
    <property type="term" value="P:collagen fibril organization"/>
    <property type="evidence" value="ECO:0007669"/>
    <property type="project" value="TreeGrafter"/>
</dbReference>
<comment type="subcellular location">
    <subcellularLocation>
        <location evidence="1">Secreted</location>
    </subcellularLocation>
</comment>
<keyword evidence="6" id="KW-1185">Reference proteome</keyword>
<organism evidence="6 7">
    <name type="scientific">Petromyzon marinus</name>
    <name type="common">Sea lamprey</name>
    <dbReference type="NCBI Taxonomy" id="7757"/>
    <lineage>
        <taxon>Eukaryota</taxon>
        <taxon>Metazoa</taxon>
        <taxon>Chordata</taxon>
        <taxon>Craniata</taxon>
        <taxon>Vertebrata</taxon>
        <taxon>Cyclostomata</taxon>
        <taxon>Hyperoartia</taxon>
        <taxon>Petromyzontiformes</taxon>
        <taxon>Petromyzontidae</taxon>
        <taxon>Petromyzon</taxon>
    </lineage>
</organism>
<comment type="similarity">
    <text evidence="2">Belongs to the dermatopontin family.</text>
</comment>
<dbReference type="GO" id="GO:0005615">
    <property type="term" value="C:extracellular space"/>
    <property type="evidence" value="ECO:0007669"/>
    <property type="project" value="TreeGrafter"/>
</dbReference>
<evidence type="ECO:0000256" key="1">
    <source>
        <dbReference type="ARBA" id="ARBA00004613"/>
    </source>
</evidence>
<proteinExistence type="inferred from homology"/>
<keyword evidence="5" id="KW-0732">Signal</keyword>
<keyword evidence="3" id="KW-0964">Secreted</keyword>
<evidence type="ECO:0000256" key="3">
    <source>
        <dbReference type="ARBA" id="ARBA00022525"/>
    </source>
</evidence>
<dbReference type="RefSeq" id="XP_032813361.1">
    <property type="nucleotide sequence ID" value="XM_032957470.1"/>
</dbReference>
<accession>A0AAJ7TAL3</accession>
<evidence type="ECO:0000256" key="4">
    <source>
        <dbReference type="ARBA" id="ARBA00023157"/>
    </source>
</evidence>
<name>A0AAJ7TAL3_PETMA</name>
<feature type="chain" id="PRO_5042589293" evidence="5">
    <location>
        <begin position="33"/>
        <end position="196"/>
    </location>
</feature>
<dbReference type="AlphaFoldDB" id="A0AAJ7TAL3"/>
<gene>
    <name evidence="7" type="primary">LOC116944066</name>
</gene>
<dbReference type="PANTHER" id="PTHR15040">
    <property type="entry name" value="DERMATOPONTIN-RELATED"/>
    <property type="match status" value="1"/>
</dbReference>
<feature type="signal peptide" evidence="5">
    <location>
        <begin position="1"/>
        <end position="32"/>
    </location>
</feature>
<keyword evidence="4" id="KW-1015">Disulfide bond</keyword>
<sequence length="196" mass="22690">MGRQGRDSGFRSCLPVAMKLLLFATLVAGLHAANLAPNADPRYVNNYDQLLNFNCPSHQSISQVQSIHDNGKEDRMWDFRCKGTFDTSRTVTCTQSNYVNNFDEAFSFSCPFHSALNGMESYHDNGKEDRRWKYNCCAQSNVCFSECLWTDYVNNWDEQFSWTVPDSYFLAGVSSYHDNGKEDRRWKYHFCKKISC</sequence>
<dbReference type="PANTHER" id="PTHR15040:SF3">
    <property type="entry name" value="SI:DKEY-14D8.6-RELATED"/>
    <property type="match status" value="1"/>
</dbReference>